<gene>
    <name evidence="1" type="ORF">GCM10017577_24120</name>
</gene>
<organism evidence="1 2">
    <name type="scientific">Pseudonocardia halophobica</name>
    <dbReference type="NCBI Taxonomy" id="29401"/>
    <lineage>
        <taxon>Bacteria</taxon>
        <taxon>Bacillati</taxon>
        <taxon>Actinomycetota</taxon>
        <taxon>Actinomycetes</taxon>
        <taxon>Pseudonocardiales</taxon>
        <taxon>Pseudonocardiaceae</taxon>
        <taxon>Pseudonocardia</taxon>
    </lineage>
</organism>
<dbReference type="RefSeq" id="WP_037046070.1">
    <property type="nucleotide sequence ID" value="NZ_BAAAUZ010000042.1"/>
</dbReference>
<name>A0A9W6L360_9PSEU</name>
<reference evidence="1" key="2">
    <citation type="submission" date="2023-01" db="EMBL/GenBank/DDBJ databases">
        <authorList>
            <person name="Sun Q."/>
            <person name="Evtushenko L."/>
        </authorList>
    </citation>
    <scope>NUCLEOTIDE SEQUENCE</scope>
    <source>
        <strain evidence="1">VKM Ac-1069</strain>
    </source>
</reference>
<dbReference type="AlphaFoldDB" id="A0A9W6L360"/>
<proteinExistence type="predicted"/>
<evidence type="ECO:0000313" key="1">
    <source>
        <dbReference type="EMBL" id="GLL11271.1"/>
    </source>
</evidence>
<keyword evidence="2" id="KW-1185">Reference proteome</keyword>
<dbReference type="Proteomes" id="UP001143463">
    <property type="component" value="Unassembled WGS sequence"/>
</dbReference>
<evidence type="ECO:0000313" key="2">
    <source>
        <dbReference type="Proteomes" id="UP001143463"/>
    </source>
</evidence>
<reference evidence="1" key="1">
    <citation type="journal article" date="2014" name="Int. J. Syst. Evol. Microbiol.">
        <title>Complete genome sequence of Corynebacterium casei LMG S-19264T (=DSM 44701T), isolated from a smear-ripened cheese.</title>
        <authorList>
            <consortium name="US DOE Joint Genome Institute (JGI-PGF)"/>
            <person name="Walter F."/>
            <person name="Albersmeier A."/>
            <person name="Kalinowski J."/>
            <person name="Ruckert C."/>
        </authorList>
    </citation>
    <scope>NUCLEOTIDE SEQUENCE</scope>
    <source>
        <strain evidence="1">VKM Ac-1069</strain>
    </source>
</reference>
<protein>
    <submittedName>
        <fullName evidence="1">Uncharacterized protein</fullName>
    </submittedName>
</protein>
<comment type="caution">
    <text evidence="1">The sequence shown here is derived from an EMBL/GenBank/DDBJ whole genome shotgun (WGS) entry which is preliminary data.</text>
</comment>
<dbReference type="EMBL" id="BSFQ01000008">
    <property type="protein sequence ID" value="GLL11271.1"/>
    <property type="molecule type" value="Genomic_DNA"/>
</dbReference>
<accession>A0A9W6L360</accession>
<sequence>MSGERTGSGERTPDGLPETLNIDVQMWTSLRGRLHDFTTVVCDAPDPAPRDTDEWHRWATEYLQVVAEQDGWQPGRYYYRAEVRDEADRTEQVLMQNHWEYRT</sequence>